<accession>E6MID0</accession>
<dbReference type="OrthoDB" id="1680906at2"/>
<dbReference type="SUPFAM" id="SSF50814">
    <property type="entry name" value="Lipocalins"/>
    <property type="match status" value="1"/>
</dbReference>
<dbReference type="eggNOG" id="COG4506">
    <property type="taxonomic scope" value="Bacteria"/>
</dbReference>
<evidence type="ECO:0008006" key="3">
    <source>
        <dbReference type="Google" id="ProtNLM"/>
    </source>
</evidence>
<dbReference type="RefSeq" id="WP_006599187.1">
    <property type="nucleotide sequence ID" value="NZ_GL622359.1"/>
</dbReference>
<dbReference type="EMBL" id="AEQN01000023">
    <property type="protein sequence ID" value="EFV01026.1"/>
    <property type="molecule type" value="Genomic_DNA"/>
</dbReference>
<comment type="caution">
    <text evidence="1">The sequence shown here is derived from an EMBL/GenBank/DDBJ whole genome shotgun (WGS) entry which is preliminary data.</text>
</comment>
<sequence>MTETLENHPGEKQVWLSIVSEVTAQGDTDRTEFVTEGAFYRESDAECLSYRETEVSGMSGTTTTVRLEPDKVSVIRLGSVNALMEFEKGKRCVAMYTTPFGDVPLSIQTRAITVDRNEANEPVQIHLDYVIGVEGKTNSVNTMTIEVRDRK</sequence>
<keyword evidence="2" id="KW-1185">Reference proteome</keyword>
<dbReference type="Pfam" id="PF09148">
    <property type="entry name" value="DUF1934"/>
    <property type="match status" value="1"/>
</dbReference>
<dbReference type="HOGENOM" id="CLU_120388_0_0_9"/>
<protein>
    <recommendedName>
        <fullName evidence="3">DUF1934 domain-containing protein</fullName>
    </recommendedName>
</protein>
<name>E6MID0_9FIRM</name>
<dbReference type="AlphaFoldDB" id="E6MID0"/>
<dbReference type="STRING" id="887929.HMP0721_1765"/>
<dbReference type="InterPro" id="IPR012674">
    <property type="entry name" value="Calycin"/>
</dbReference>
<gene>
    <name evidence="1" type="ORF">HMP0721_1765</name>
</gene>
<evidence type="ECO:0000313" key="1">
    <source>
        <dbReference type="EMBL" id="EFV01026.1"/>
    </source>
</evidence>
<dbReference type="Gene3D" id="2.40.128.20">
    <property type="match status" value="1"/>
</dbReference>
<organism evidence="1 2">
    <name type="scientific">Pseudoramibacter alactolyticus ATCC 23263</name>
    <dbReference type="NCBI Taxonomy" id="887929"/>
    <lineage>
        <taxon>Bacteria</taxon>
        <taxon>Bacillati</taxon>
        <taxon>Bacillota</taxon>
        <taxon>Clostridia</taxon>
        <taxon>Eubacteriales</taxon>
        <taxon>Eubacteriaceae</taxon>
        <taxon>Pseudoramibacter</taxon>
    </lineage>
</organism>
<evidence type="ECO:0000313" key="2">
    <source>
        <dbReference type="Proteomes" id="UP000004754"/>
    </source>
</evidence>
<proteinExistence type="predicted"/>
<reference evidence="1 2" key="1">
    <citation type="submission" date="2010-12" db="EMBL/GenBank/DDBJ databases">
        <authorList>
            <person name="Muzny D."/>
            <person name="Qin X."/>
            <person name="Deng J."/>
            <person name="Jiang H."/>
            <person name="Liu Y."/>
            <person name="Qu J."/>
            <person name="Song X.-Z."/>
            <person name="Zhang L."/>
            <person name="Thornton R."/>
            <person name="Coyle M."/>
            <person name="Francisco L."/>
            <person name="Jackson L."/>
            <person name="Javaid M."/>
            <person name="Korchina V."/>
            <person name="Kovar C."/>
            <person name="Mata R."/>
            <person name="Mathew T."/>
            <person name="Ngo R."/>
            <person name="Nguyen L."/>
            <person name="Nguyen N."/>
            <person name="Okwuonu G."/>
            <person name="Ongeri F."/>
            <person name="Pham C."/>
            <person name="Simmons D."/>
            <person name="Wilczek-Boney K."/>
            <person name="Hale W."/>
            <person name="Jakkamsetti A."/>
            <person name="Pham P."/>
            <person name="Ruth R."/>
            <person name="San Lucas F."/>
            <person name="Warren J."/>
            <person name="Zhang J."/>
            <person name="Zhao Z."/>
            <person name="Zhou C."/>
            <person name="Zhu D."/>
            <person name="Lee S."/>
            <person name="Bess C."/>
            <person name="Blankenburg K."/>
            <person name="Forbes L."/>
            <person name="Fu Q."/>
            <person name="Gubbala S."/>
            <person name="Hirani K."/>
            <person name="Jayaseelan J.C."/>
            <person name="Lara F."/>
            <person name="Munidasa M."/>
            <person name="Palculict T."/>
            <person name="Patil S."/>
            <person name="Pu L.-L."/>
            <person name="Saada N."/>
            <person name="Tang L."/>
            <person name="Weissenberger G."/>
            <person name="Zhu Y."/>
            <person name="Hemphill L."/>
            <person name="Shang Y."/>
            <person name="Youmans B."/>
            <person name="Ayvaz T."/>
            <person name="Ross M."/>
            <person name="Santibanez J."/>
            <person name="Aqrawi P."/>
            <person name="Gross S."/>
            <person name="Joshi V."/>
            <person name="Fowler G."/>
            <person name="Nazareth L."/>
            <person name="Reid J."/>
            <person name="Worley K."/>
            <person name="Petrosino J."/>
            <person name="Highlander S."/>
            <person name="Gibbs R."/>
        </authorList>
    </citation>
    <scope>NUCLEOTIDE SEQUENCE [LARGE SCALE GENOMIC DNA]</scope>
    <source>
        <strain evidence="1 2">ATCC 23263</strain>
    </source>
</reference>
<dbReference type="Proteomes" id="UP000004754">
    <property type="component" value="Unassembled WGS sequence"/>
</dbReference>
<dbReference type="InterPro" id="IPR015231">
    <property type="entry name" value="DUF1934"/>
</dbReference>